<dbReference type="HOGENOM" id="CLU_2086379_0_0_1"/>
<reference evidence="2" key="2">
    <citation type="submission" date="2015-01" db="EMBL/GenBank/DDBJ databases">
        <title>Evolutionary Origins and Diversification of the Mycorrhizal Mutualists.</title>
        <authorList>
            <consortium name="DOE Joint Genome Institute"/>
            <consortium name="Mycorrhizal Genomics Consortium"/>
            <person name="Kohler A."/>
            <person name="Kuo A."/>
            <person name="Nagy L.G."/>
            <person name="Floudas D."/>
            <person name="Copeland A."/>
            <person name="Barry K.W."/>
            <person name="Cichocki N."/>
            <person name="Veneault-Fourrey C."/>
            <person name="LaButti K."/>
            <person name="Lindquist E.A."/>
            <person name="Lipzen A."/>
            <person name="Lundell T."/>
            <person name="Morin E."/>
            <person name="Murat C."/>
            <person name="Riley R."/>
            <person name="Ohm R."/>
            <person name="Sun H."/>
            <person name="Tunlid A."/>
            <person name="Henrissat B."/>
            <person name="Grigoriev I.V."/>
            <person name="Hibbett D.S."/>
            <person name="Martin F."/>
        </authorList>
    </citation>
    <scope>NUCLEOTIDE SEQUENCE [LARGE SCALE GENOMIC DNA]</scope>
    <source>
        <strain evidence="2">UH-Slu-Lm8-n1</strain>
    </source>
</reference>
<organism evidence="1 2">
    <name type="scientific">Suillus luteus UH-Slu-Lm8-n1</name>
    <dbReference type="NCBI Taxonomy" id="930992"/>
    <lineage>
        <taxon>Eukaryota</taxon>
        <taxon>Fungi</taxon>
        <taxon>Dikarya</taxon>
        <taxon>Basidiomycota</taxon>
        <taxon>Agaricomycotina</taxon>
        <taxon>Agaricomycetes</taxon>
        <taxon>Agaricomycetidae</taxon>
        <taxon>Boletales</taxon>
        <taxon>Suillineae</taxon>
        <taxon>Suillaceae</taxon>
        <taxon>Suillus</taxon>
    </lineage>
</organism>
<protein>
    <submittedName>
        <fullName evidence="1">Uncharacterized protein</fullName>
    </submittedName>
</protein>
<evidence type="ECO:0000313" key="1">
    <source>
        <dbReference type="EMBL" id="KIK35387.1"/>
    </source>
</evidence>
<dbReference type="AlphaFoldDB" id="A0A0D0AMF8"/>
<name>A0A0D0AMF8_9AGAM</name>
<dbReference type="Proteomes" id="UP000054485">
    <property type="component" value="Unassembled WGS sequence"/>
</dbReference>
<keyword evidence="2" id="KW-1185">Reference proteome</keyword>
<evidence type="ECO:0000313" key="2">
    <source>
        <dbReference type="Proteomes" id="UP000054485"/>
    </source>
</evidence>
<dbReference type="EMBL" id="KN835629">
    <property type="protein sequence ID" value="KIK35387.1"/>
    <property type="molecule type" value="Genomic_DNA"/>
</dbReference>
<proteinExistence type="predicted"/>
<accession>A0A0D0AMF8</accession>
<reference evidence="1 2" key="1">
    <citation type="submission" date="2014-04" db="EMBL/GenBank/DDBJ databases">
        <authorList>
            <consortium name="DOE Joint Genome Institute"/>
            <person name="Kuo A."/>
            <person name="Ruytinx J."/>
            <person name="Rineau F."/>
            <person name="Colpaert J."/>
            <person name="Kohler A."/>
            <person name="Nagy L.G."/>
            <person name="Floudas D."/>
            <person name="Copeland A."/>
            <person name="Barry K.W."/>
            <person name="Cichocki N."/>
            <person name="Veneault-Fourrey C."/>
            <person name="LaButti K."/>
            <person name="Lindquist E.A."/>
            <person name="Lipzen A."/>
            <person name="Lundell T."/>
            <person name="Morin E."/>
            <person name="Murat C."/>
            <person name="Sun H."/>
            <person name="Tunlid A."/>
            <person name="Henrissat B."/>
            <person name="Grigoriev I.V."/>
            <person name="Hibbett D.S."/>
            <person name="Martin F."/>
            <person name="Nordberg H.P."/>
            <person name="Cantor M.N."/>
            <person name="Hua S.X."/>
        </authorList>
    </citation>
    <scope>NUCLEOTIDE SEQUENCE [LARGE SCALE GENOMIC DNA]</scope>
    <source>
        <strain evidence="1 2">UH-Slu-Lm8-n1</strain>
    </source>
</reference>
<gene>
    <name evidence="1" type="ORF">CY34DRAFT_17046</name>
</gene>
<dbReference type="OrthoDB" id="2690494at2759"/>
<dbReference type="InParanoid" id="A0A0D0AMF8"/>
<sequence>MQNYINGLRDGVNRLGNVEGNNAIQRQYLDRAPNPRNILFTFPEQQLEILYATLAIARARVRQQVYHTEQPPIPCPQPPLWDEEARTMMVLWIARDRRLFEWEMREMEYLLGLRGTR</sequence>